<dbReference type="AlphaFoldDB" id="A0A3P7N408"/>
<name>A0A3P7N408_DIBLA</name>
<gene>
    <name evidence="2" type="ORF">DILT_LOCUS15454</name>
</gene>
<reference evidence="2 3" key="1">
    <citation type="submission" date="2018-11" db="EMBL/GenBank/DDBJ databases">
        <authorList>
            <consortium name="Pathogen Informatics"/>
        </authorList>
    </citation>
    <scope>NUCLEOTIDE SEQUENCE [LARGE SCALE GENOMIC DNA]</scope>
</reference>
<dbReference type="Proteomes" id="UP000281553">
    <property type="component" value="Unassembled WGS sequence"/>
</dbReference>
<evidence type="ECO:0000313" key="2">
    <source>
        <dbReference type="EMBL" id="VDN29968.1"/>
    </source>
</evidence>
<sequence length="80" mass="8854">MEVEASNVEKTAVDAEETEFPPSQQDIALVVAACAGDLEEVQNLVKEDADICFQVGYAFEAIHFPFICYPKTLKTTQNKN</sequence>
<accession>A0A3P7N408</accession>
<dbReference type="OrthoDB" id="6225260at2759"/>
<keyword evidence="3" id="KW-1185">Reference proteome</keyword>
<protein>
    <submittedName>
        <fullName evidence="2">Uncharacterized protein</fullName>
    </submittedName>
</protein>
<proteinExistence type="predicted"/>
<dbReference type="EMBL" id="UYRU01079301">
    <property type="protein sequence ID" value="VDN29968.1"/>
    <property type="molecule type" value="Genomic_DNA"/>
</dbReference>
<evidence type="ECO:0000313" key="3">
    <source>
        <dbReference type="Proteomes" id="UP000281553"/>
    </source>
</evidence>
<organism evidence="2 3">
    <name type="scientific">Dibothriocephalus latus</name>
    <name type="common">Fish tapeworm</name>
    <name type="synonym">Diphyllobothrium latum</name>
    <dbReference type="NCBI Taxonomy" id="60516"/>
    <lineage>
        <taxon>Eukaryota</taxon>
        <taxon>Metazoa</taxon>
        <taxon>Spiralia</taxon>
        <taxon>Lophotrochozoa</taxon>
        <taxon>Platyhelminthes</taxon>
        <taxon>Cestoda</taxon>
        <taxon>Eucestoda</taxon>
        <taxon>Diphyllobothriidea</taxon>
        <taxon>Diphyllobothriidae</taxon>
        <taxon>Dibothriocephalus</taxon>
    </lineage>
</organism>
<evidence type="ECO:0000256" key="1">
    <source>
        <dbReference type="SAM" id="MobiDB-lite"/>
    </source>
</evidence>
<feature type="region of interest" description="Disordered" evidence="1">
    <location>
        <begin position="1"/>
        <end position="20"/>
    </location>
</feature>